<dbReference type="PANTHER" id="PTHR33395">
    <property type="entry name" value="TRANSCRIPTASE, PUTATIVE-RELATED-RELATED"/>
    <property type="match status" value="1"/>
</dbReference>
<comment type="caution">
    <text evidence="1">The sequence shown here is derived from an EMBL/GenBank/DDBJ whole genome shotgun (WGS) entry which is preliminary data.</text>
</comment>
<gene>
    <name evidence="1" type="ORF">HPB48_005614</name>
</gene>
<dbReference type="GO" id="GO:0007508">
    <property type="term" value="P:larval heart development"/>
    <property type="evidence" value="ECO:0007669"/>
    <property type="project" value="TreeGrafter"/>
</dbReference>
<dbReference type="VEuPathDB" id="VectorBase:HLOH_042045"/>
<dbReference type="PANTHER" id="PTHR33395:SF22">
    <property type="entry name" value="REVERSE TRANSCRIPTASE DOMAIN-CONTAINING PROTEIN"/>
    <property type="match status" value="1"/>
</dbReference>
<dbReference type="GO" id="GO:0061343">
    <property type="term" value="P:cell adhesion involved in heart morphogenesis"/>
    <property type="evidence" value="ECO:0007669"/>
    <property type="project" value="TreeGrafter"/>
</dbReference>
<keyword evidence="2" id="KW-1185">Reference proteome</keyword>
<accession>A0A9J6G7C2</accession>
<reference evidence="1 2" key="1">
    <citation type="journal article" date="2020" name="Cell">
        <title>Large-Scale Comparative Analyses of Tick Genomes Elucidate Their Genetic Diversity and Vector Capacities.</title>
        <authorList>
            <consortium name="Tick Genome and Microbiome Consortium (TIGMIC)"/>
            <person name="Jia N."/>
            <person name="Wang J."/>
            <person name="Shi W."/>
            <person name="Du L."/>
            <person name="Sun Y."/>
            <person name="Zhan W."/>
            <person name="Jiang J.F."/>
            <person name="Wang Q."/>
            <person name="Zhang B."/>
            <person name="Ji P."/>
            <person name="Bell-Sakyi L."/>
            <person name="Cui X.M."/>
            <person name="Yuan T.T."/>
            <person name="Jiang B.G."/>
            <person name="Yang W.F."/>
            <person name="Lam T.T."/>
            <person name="Chang Q.C."/>
            <person name="Ding S.J."/>
            <person name="Wang X.J."/>
            <person name="Zhu J.G."/>
            <person name="Ruan X.D."/>
            <person name="Zhao L."/>
            <person name="Wei J.T."/>
            <person name="Ye R.Z."/>
            <person name="Que T.C."/>
            <person name="Du C.H."/>
            <person name="Zhou Y.H."/>
            <person name="Cheng J.X."/>
            <person name="Dai P.F."/>
            <person name="Guo W.B."/>
            <person name="Han X.H."/>
            <person name="Huang E.J."/>
            <person name="Li L.F."/>
            <person name="Wei W."/>
            <person name="Gao Y.C."/>
            <person name="Liu J.Z."/>
            <person name="Shao H.Z."/>
            <person name="Wang X."/>
            <person name="Wang C.C."/>
            <person name="Yang T.C."/>
            <person name="Huo Q.B."/>
            <person name="Li W."/>
            <person name="Chen H.Y."/>
            <person name="Chen S.E."/>
            <person name="Zhou L.G."/>
            <person name="Ni X.B."/>
            <person name="Tian J.H."/>
            <person name="Sheng Y."/>
            <person name="Liu T."/>
            <person name="Pan Y.S."/>
            <person name="Xia L.Y."/>
            <person name="Li J."/>
            <person name="Zhao F."/>
            <person name="Cao W.C."/>
        </authorList>
    </citation>
    <scope>NUCLEOTIDE SEQUENCE [LARGE SCALE GENOMIC DNA]</scope>
    <source>
        <strain evidence="1">HaeL-2018</strain>
    </source>
</reference>
<dbReference type="OrthoDB" id="6494786at2759"/>
<dbReference type="OMA" id="IQCDIES"/>
<dbReference type="SUPFAM" id="SSF56219">
    <property type="entry name" value="DNase I-like"/>
    <property type="match status" value="1"/>
</dbReference>
<dbReference type="GO" id="GO:0031012">
    <property type="term" value="C:extracellular matrix"/>
    <property type="evidence" value="ECO:0007669"/>
    <property type="project" value="TreeGrafter"/>
</dbReference>
<proteinExistence type="predicted"/>
<dbReference type="AlphaFoldDB" id="A0A9J6G7C2"/>
<dbReference type="Proteomes" id="UP000821853">
    <property type="component" value="Chromosome 4"/>
</dbReference>
<protein>
    <recommendedName>
        <fullName evidence="3">Endonuclease/exonuclease/phosphatase domain-containing protein</fullName>
    </recommendedName>
</protein>
<name>A0A9J6G7C2_HAELO</name>
<dbReference type="InterPro" id="IPR036691">
    <property type="entry name" value="Endo/exonu/phosph_ase_sf"/>
</dbReference>
<organism evidence="1 2">
    <name type="scientific">Haemaphysalis longicornis</name>
    <name type="common">Bush tick</name>
    <dbReference type="NCBI Taxonomy" id="44386"/>
    <lineage>
        <taxon>Eukaryota</taxon>
        <taxon>Metazoa</taxon>
        <taxon>Ecdysozoa</taxon>
        <taxon>Arthropoda</taxon>
        <taxon>Chelicerata</taxon>
        <taxon>Arachnida</taxon>
        <taxon>Acari</taxon>
        <taxon>Parasitiformes</taxon>
        <taxon>Ixodida</taxon>
        <taxon>Ixodoidea</taxon>
        <taxon>Ixodidae</taxon>
        <taxon>Haemaphysalinae</taxon>
        <taxon>Haemaphysalis</taxon>
    </lineage>
</organism>
<dbReference type="EMBL" id="JABSTR010000006">
    <property type="protein sequence ID" value="KAH9374294.1"/>
    <property type="molecule type" value="Genomic_DNA"/>
</dbReference>
<evidence type="ECO:0000313" key="1">
    <source>
        <dbReference type="EMBL" id="KAH9374294.1"/>
    </source>
</evidence>
<dbReference type="Gene3D" id="3.60.10.10">
    <property type="entry name" value="Endonuclease/exonuclease/phosphatase"/>
    <property type="match status" value="1"/>
</dbReference>
<evidence type="ECO:0000313" key="2">
    <source>
        <dbReference type="Proteomes" id="UP000821853"/>
    </source>
</evidence>
<sequence length="150" mass="16759">MPEKKHARHNFVAVLINCRSVTNKTDELAGLIESVKADVVIGTESWLHRDISGCEVFPSDFVAYRKDRPSHGGGVFLLVRSSLKSAALDIQCDIESVWCTITLDDNSSFVVGAFYRRPNSDYNTFQPLNEIISEFPVEHSSLLVILICQT</sequence>
<evidence type="ECO:0008006" key="3">
    <source>
        <dbReference type="Google" id="ProtNLM"/>
    </source>
</evidence>